<evidence type="ECO:0000313" key="9">
    <source>
        <dbReference type="EMBL" id="MBC2768781.1"/>
    </source>
</evidence>
<dbReference type="GO" id="GO:0005886">
    <property type="term" value="C:plasma membrane"/>
    <property type="evidence" value="ECO:0007669"/>
    <property type="project" value="UniProtKB-SubCell"/>
</dbReference>
<dbReference type="AlphaFoldDB" id="A0A842HND2"/>
<evidence type="ECO:0000256" key="6">
    <source>
        <dbReference type="ARBA" id="ARBA00023136"/>
    </source>
</evidence>
<evidence type="ECO:0000256" key="5">
    <source>
        <dbReference type="ARBA" id="ARBA00022989"/>
    </source>
</evidence>
<comment type="caution">
    <text evidence="9">The sequence shown here is derived from an EMBL/GenBank/DDBJ whole genome shotgun (WGS) entry which is preliminary data.</text>
</comment>
<evidence type="ECO:0000313" key="10">
    <source>
        <dbReference type="Proteomes" id="UP000545386"/>
    </source>
</evidence>
<evidence type="ECO:0000256" key="8">
    <source>
        <dbReference type="SAM" id="Phobius"/>
    </source>
</evidence>
<protein>
    <submittedName>
        <fullName evidence="9">Type IV secretion system protein VirB10</fullName>
    </submittedName>
</protein>
<dbReference type="EMBL" id="JACJUU010000001">
    <property type="protein sequence ID" value="MBC2768781.1"/>
    <property type="molecule type" value="Genomic_DNA"/>
</dbReference>
<evidence type="ECO:0000256" key="3">
    <source>
        <dbReference type="ARBA" id="ARBA00022475"/>
    </source>
</evidence>
<dbReference type="Pfam" id="PF03743">
    <property type="entry name" value="TrbI"/>
    <property type="match status" value="1"/>
</dbReference>
<evidence type="ECO:0000256" key="2">
    <source>
        <dbReference type="ARBA" id="ARBA00010265"/>
    </source>
</evidence>
<feature type="transmembrane region" description="Helical" evidence="8">
    <location>
        <begin position="49"/>
        <end position="69"/>
    </location>
</feature>
<sequence>MSWFKSERGSSAAIDAVAQIEAQTQTIVDDQGPADFNDAARPMAPGAKAFLLMLAATVLFLLVLLILRLNGKSANEDTKSGITRSKIENVLPELKLSQPLLPPAPAPTPKVEPAPLVPELAQATTPSDPPRGKLLFEDPIEKRRLTPGLQGQQSGQTSANDKNSATSGANQQRDEGPMADRLRPLRLAMAKAGLLQNRDLLLTQGAMIDCVQQTKFVSAQAGMITCYATREVRSVSGRVVLIDPGTIFVGYQQGVLAHGQPRIGIVWSRLETPDGVVVHLDSPGTGALGEAGLDGEIDTHFAARFGGAIMISLIGDIGNWVSRQGSGSSNEGSIRFDNSSDAAQQAITTVLDNTINIPPTLYRNQAGRIGIYVARDLDFSSVYALRPAQSNDPMLSQRR</sequence>
<organism evidence="9 10">
    <name type="scientific">Pusillimonas minor</name>
    <dbReference type="NCBI Taxonomy" id="2697024"/>
    <lineage>
        <taxon>Bacteria</taxon>
        <taxon>Pseudomonadati</taxon>
        <taxon>Pseudomonadota</taxon>
        <taxon>Betaproteobacteria</taxon>
        <taxon>Burkholderiales</taxon>
        <taxon>Alcaligenaceae</taxon>
        <taxon>Pusillimonas</taxon>
    </lineage>
</organism>
<dbReference type="InterPro" id="IPR005498">
    <property type="entry name" value="T4SS_VirB10/TraB/TrbI"/>
</dbReference>
<evidence type="ECO:0000256" key="1">
    <source>
        <dbReference type="ARBA" id="ARBA00004162"/>
    </source>
</evidence>
<accession>A0A842HND2</accession>
<dbReference type="InterPro" id="IPR047695">
    <property type="entry name" value="T4SS_VirB10/PtlG"/>
</dbReference>
<keyword evidence="5 8" id="KW-1133">Transmembrane helix</keyword>
<reference evidence="9 10" key="1">
    <citation type="submission" date="2020-08" db="EMBL/GenBank/DDBJ databases">
        <title>Paraeoetvoesia sp. YC-7-48 draft genome sequence.</title>
        <authorList>
            <person name="Yao L."/>
        </authorList>
    </citation>
    <scope>NUCLEOTIDE SEQUENCE [LARGE SCALE GENOMIC DNA]</scope>
    <source>
        <strain evidence="10">YC-7-48</strain>
    </source>
</reference>
<name>A0A842HND2_9BURK</name>
<keyword evidence="3" id="KW-1003">Cell membrane</keyword>
<evidence type="ECO:0000256" key="4">
    <source>
        <dbReference type="ARBA" id="ARBA00022692"/>
    </source>
</evidence>
<keyword evidence="4 8" id="KW-0812">Transmembrane</keyword>
<feature type="compositionally biased region" description="Polar residues" evidence="7">
    <location>
        <begin position="149"/>
        <end position="171"/>
    </location>
</feature>
<comment type="similarity">
    <text evidence="2">Belongs to the TrbI/VirB10 family.</text>
</comment>
<feature type="region of interest" description="Disordered" evidence="7">
    <location>
        <begin position="144"/>
        <end position="178"/>
    </location>
</feature>
<dbReference type="RefSeq" id="WP_185778588.1">
    <property type="nucleotide sequence ID" value="NZ_JACJUU010000001.1"/>
</dbReference>
<evidence type="ECO:0000256" key="7">
    <source>
        <dbReference type="SAM" id="MobiDB-lite"/>
    </source>
</evidence>
<dbReference type="NCBIfam" id="NF038091">
    <property type="entry name" value="T4SS_VirB10"/>
    <property type="match status" value="1"/>
</dbReference>
<comment type="subcellular location">
    <subcellularLocation>
        <location evidence="1">Cell membrane</location>
        <topology evidence="1">Single-pass membrane protein</topology>
    </subcellularLocation>
</comment>
<keyword evidence="10" id="KW-1185">Reference proteome</keyword>
<keyword evidence="6 8" id="KW-0472">Membrane</keyword>
<dbReference type="Proteomes" id="UP000545386">
    <property type="component" value="Unassembled WGS sequence"/>
</dbReference>
<dbReference type="CDD" id="cd16429">
    <property type="entry name" value="VirB10"/>
    <property type="match status" value="1"/>
</dbReference>
<dbReference type="Gene3D" id="2.40.128.260">
    <property type="entry name" value="Type IV secretion system, VirB10/TraB/TrbI"/>
    <property type="match status" value="2"/>
</dbReference>
<gene>
    <name evidence="9" type="primary">virB10</name>
    <name evidence="9" type="ORF">GTU67_02495</name>
</gene>
<proteinExistence type="inferred from homology"/>
<dbReference type="InterPro" id="IPR042217">
    <property type="entry name" value="T4SS_VirB10/TrbI"/>
</dbReference>